<sequence length="878" mass="98461">MMWPWSRRDRFSLDELRYLTEQLQRTTTIIESNKDSIVETLRSIAELMIWGDQHDPSFFDFFMEKQVMGLFIQTLKISSQITGVAVQLLQSLSIMIQNIRSEHAIYYLFSNEYINQLITYPFNFHHEELLQYYISFLRTISTKLDQTTVSFFVKTKNDEVISFPLYSEALKFFHHEETMVRIAVRALTLNVYHVNDDSIQKFILSPQVAGYFSDLVTFLRQQSLTLDGLVADATKALDSSQTIGRLEGGIAETEELLDYCEDITSAGIPELSRVMTEHMLWLLVIPVLLHSLHPSWSSGSRHVGSPQVQVSTLTAVYLLSRLSLLVRHKPLANGIGMALLLRSMPCKTKLSDLSGDALMRSSSRHGIIPGPESANSSNSANVEHSRSPGQGRSNTGETDFNQLTESLASANGGKPISSPREILLSHMLGNNEKLILASLCLFIALLQNDALDDTILDALGLLPQRKQHKRRLLLELMGSKSDEELLFSSSPRTIKDDIDNEYGDLNVCNFNHFTVERVRSKGEANHIDNNNKRNEVLEALMQLVCRRPSPCAEALWLIGWLLWQLLPNREDKPSTYENVSLDIAYSEAKNDILKELTDCWCDAIPTIIVSEWKICKKAMENPSLQKESSFVLMPSNQSSLAKDNLSSSAAGERVRAVVKVFVALYQVRNLLIEGSFKESLPMGQPKNALVAPRIGRAGFQLDSITVGAEVDLTPGDAMPCRVSFERGKEKAVYLLVATWDTSGSLILAESTSSNLSRGIIRLIAPLAGSLPRIDEEHGRWLHLRIRSPNYPSSEAQKIGGSLGGARTRRLVDGRWTLAFPDEESCKKAKLAVVEKMSIQQNNVEEVRWISQSVTCESSSHIHILFLPLGMNMSLTFVQ</sequence>
<keyword evidence="2" id="KW-1185">Reference proteome</keyword>
<organism evidence="1 2">
    <name type="scientific">Diphasiastrum complanatum</name>
    <name type="common">Issler's clubmoss</name>
    <name type="synonym">Lycopodium complanatum</name>
    <dbReference type="NCBI Taxonomy" id="34168"/>
    <lineage>
        <taxon>Eukaryota</taxon>
        <taxon>Viridiplantae</taxon>
        <taxon>Streptophyta</taxon>
        <taxon>Embryophyta</taxon>
        <taxon>Tracheophyta</taxon>
        <taxon>Lycopodiopsida</taxon>
        <taxon>Lycopodiales</taxon>
        <taxon>Lycopodiaceae</taxon>
        <taxon>Lycopodioideae</taxon>
        <taxon>Diphasiastrum</taxon>
    </lineage>
</organism>
<reference evidence="2" key="1">
    <citation type="journal article" date="2024" name="Proc. Natl. Acad. Sci. U.S.A.">
        <title>Extraordinary preservation of gene collinearity over three hundred million years revealed in homosporous lycophytes.</title>
        <authorList>
            <person name="Li C."/>
            <person name="Wickell D."/>
            <person name="Kuo L.Y."/>
            <person name="Chen X."/>
            <person name="Nie B."/>
            <person name="Liao X."/>
            <person name="Peng D."/>
            <person name="Ji J."/>
            <person name="Jenkins J."/>
            <person name="Williams M."/>
            <person name="Shu S."/>
            <person name="Plott C."/>
            <person name="Barry K."/>
            <person name="Rajasekar S."/>
            <person name="Grimwood J."/>
            <person name="Han X."/>
            <person name="Sun S."/>
            <person name="Hou Z."/>
            <person name="He W."/>
            <person name="Dai G."/>
            <person name="Sun C."/>
            <person name="Schmutz J."/>
            <person name="Leebens-Mack J.H."/>
            <person name="Li F.W."/>
            <person name="Wang L."/>
        </authorList>
    </citation>
    <scope>NUCLEOTIDE SEQUENCE [LARGE SCALE GENOMIC DNA]</scope>
    <source>
        <strain evidence="2">cv. PW_Plant_1</strain>
    </source>
</reference>
<accession>A0ACC2AZQ4</accession>
<gene>
    <name evidence="1" type="ORF">O6H91_18G033200</name>
</gene>
<proteinExistence type="predicted"/>
<comment type="caution">
    <text evidence="1">The sequence shown here is derived from an EMBL/GenBank/DDBJ whole genome shotgun (WGS) entry which is preliminary data.</text>
</comment>
<name>A0ACC2AZQ4_DIPCM</name>
<evidence type="ECO:0000313" key="2">
    <source>
        <dbReference type="Proteomes" id="UP001162992"/>
    </source>
</evidence>
<protein>
    <submittedName>
        <fullName evidence="1">Uncharacterized protein</fullName>
    </submittedName>
</protein>
<dbReference type="Proteomes" id="UP001162992">
    <property type="component" value="Chromosome 18"/>
</dbReference>
<dbReference type="EMBL" id="CM055109">
    <property type="protein sequence ID" value="KAJ7522981.1"/>
    <property type="molecule type" value="Genomic_DNA"/>
</dbReference>
<evidence type="ECO:0000313" key="1">
    <source>
        <dbReference type="EMBL" id="KAJ7522981.1"/>
    </source>
</evidence>